<dbReference type="Proteomes" id="UP000076502">
    <property type="component" value="Unassembled WGS sequence"/>
</dbReference>
<sequence length="371" mass="43345">MFGADKPGPRDVIGMDGLGTKKVAARSKLPLTFPEDFWNMEQSGETYHCLLVALFALLLEVIDTGEAYRLGRYRKSYSKRRPWYPPRRHTDRGSSKVYHSKRTPSEDYYSHRPADYSYHTGSDEYDGQVETKPYTIIIHLPKGERYGHNDYLERNKKYERDPISVFSSENDYIDETEDVERDYRDTKVVNVNNKKVQIKNSFYLLKYKFLQRIGKKHLQRRRNDNSDEGNCSERIFVLPSSHALETFLFPPYDLRPATSIYSQEPSCISLSFSTFLNLIPAIEYSKLGESFSSGRMMKEQQILCFETGLQTHLLFRFSSVSSAIPFPLPLRCFTKNKEREGRTVERGCEWERKKGDAVMVLKQQDFKNSWD</sequence>
<evidence type="ECO:0000256" key="1">
    <source>
        <dbReference type="SAM" id="MobiDB-lite"/>
    </source>
</evidence>
<gene>
    <name evidence="2" type="ORF">WN55_04218</name>
</gene>
<protein>
    <submittedName>
        <fullName evidence="2">Uncharacterized protein</fullName>
    </submittedName>
</protein>
<feature type="compositionally biased region" description="Basic residues" evidence="1">
    <location>
        <begin position="81"/>
        <end position="90"/>
    </location>
</feature>
<feature type="region of interest" description="Disordered" evidence="1">
    <location>
        <begin position="81"/>
        <end position="113"/>
    </location>
</feature>
<accession>A0A154NW28</accession>
<evidence type="ECO:0000313" key="3">
    <source>
        <dbReference type="Proteomes" id="UP000076502"/>
    </source>
</evidence>
<dbReference type="EMBL" id="KQ434769">
    <property type="protein sequence ID" value="KZC03762.1"/>
    <property type="molecule type" value="Genomic_DNA"/>
</dbReference>
<reference evidence="2 3" key="1">
    <citation type="submission" date="2015-07" db="EMBL/GenBank/DDBJ databases">
        <title>The genome of Dufourea novaeangliae.</title>
        <authorList>
            <person name="Pan H."/>
            <person name="Kapheim K."/>
        </authorList>
    </citation>
    <scope>NUCLEOTIDE SEQUENCE [LARGE SCALE GENOMIC DNA]</scope>
    <source>
        <strain evidence="2">0120121106</strain>
        <tissue evidence="2">Whole body</tissue>
    </source>
</reference>
<organism evidence="2 3">
    <name type="scientific">Dufourea novaeangliae</name>
    <name type="common">Sweat bee</name>
    <dbReference type="NCBI Taxonomy" id="178035"/>
    <lineage>
        <taxon>Eukaryota</taxon>
        <taxon>Metazoa</taxon>
        <taxon>Ecdysozoa</taxon>
        <taxon>Arthropoda</taxon>
        <taxon>Hexapoda</taxon>
        <taxon>Insecta</taxon>
        <taxon>Pterygota</taxon>
        <taxon>Neoptera</taxon>
        <taxon>Endopterygota</taxon>
        <taxon>Hymenoptera</taxon>
        <taxon>Apocrita</taxon>
        <taxon>Aculeata</taxon>
        <taxon>Apoidea</taxon>
        <taxon>Anthophila</taxon>
        <taxon>Halictidae</taxon>
        <taxon>Rophitinae</taxon>
        <taxon>Dufourea</taxon>
    </lineage>
</organism>
<evidence type="ECO:0000313" key="2">
    <source>
        <dbReference type="EMBL" id="KZC03762.1"/>
    </source>
</evidence>
<keyword evidence="3" id="KW-1185">Reference proteome</keyword>
<dbReference type="AlphaFoldDB" id="A0A154NW28"/>
<proteinExistence type="predicted"/>
<feature type="compositionally biased region" description="Basic and acidic residues" evidence="1">
    <location>
        <begin position="103"/>
        <end position="113"/>
    </location>
</feature>
<name>A0A154NW28_DUFNO</name>